<proteinExistence type="predicted"/>
<reference evidence="1 2" key="1">
    <citation type="submission" date="2019-09" db="EMBL/GenBank/DDBJ databases">
        <authorList>
            <person name="Chandra G."/>
            <person name="Truman W A."/>
        </authorList>
    </citation>
    <scope>NUCLEOTIDE SEQUENCE [LARGE SCALE GENOMIC DNA]</scope>
    <source>
        <strain evidence="1">PS862</strain>
    </source>
</reference>
<dbReference type="Proteomes" id="UP000385207">
    <property type="component" value="Unassembled WGS sequence"/>
</dbReference>
<evidence type="ECO:0000313" key="2">
    <source>
        <dbReference type="Proteomes" id="UP000385207"/>
    </source>
</evidence>
<accession>A0A5E6PJK8</accession>
<dbReference type="EMBL" id="CABVII010000002">
    <property type="protein sequence ID" value="VVO55798.1"/>
    <property type="molecule type" value="Genomic_DNA"/>
</dbReference>
<protein>
    <submittedName>
        <fullName evidence="1">Uncharacterized protein</fullName>
    </submittedName>
</protein>
<name>A0A5E6PJK8_PSEFL</name>
<organism evidence="1 2">
    <name type="scientific">Pseudomonas fluorescens</name>
    <dbReference type="NCBI Taxonomy" id="294"/>
    <lineage>
        <taxon>Bacteria</taxon>
        <taxon>Pseudomonadati</taxon>
        <taxon>Pseudomonadota</taxon>
        <taxon>Gammaproteobacteria</taxon>
        <taxon>Pseudomonadales</taxon>
        <taxon>Pseudomonadaceae</taxon>
        <taxon>Pseudomonas</taxon>
    </lineage>
</organism>
<dbReference type="AlphaFoldDB" id="A0A5E6PJK8"/>
<sequence>MCTGSLWISLWLNSGKTPLEAVVTGLAPSSVSPRIVQIALGLHGRTARVKQKNFKMARQALYTAGFSFFTCPRNVWMGLWIRCVHIAVTRSG</sequence>
<evidence type="ECO:0000313" key="1">
    <source>
        <dbReference type="EMBL" id="VVO55798.1"/>
    </source>
</evidence>
<gene>
    <name evidence="1" type="ORF">PS862_00552</name>
</gene>